<keyword evidence="2" id="KW-1185">Reference proteome</keyword>
<gene>
    <name evidence="1" type="ORF">GCM10023091_09730</name>
</gene>
<evidence type="ECO:0000313" key="1">
    <source>
        <dbReference type="EMBL" id="GAA4434574.1"/>
    </source>
</evidence>
<sequence>MHSEKNRAVFFLVVFLVMAGISVRVLHDLVPESRQALTRDLSAFPVPRVMEPDTSLHRLSVVCYRQIGNEIHLLPYAESPGLAPFEVTIEQDGFHKNIAQISSLYGSWLRIPAEGLKDGPFSISLRSKPDSTCRLRLALRFDRPAGEEIADSSQWFRQGSDDDLLDVRVCLKNGKYYLKDFANYNDGRTRTYFLEGMITDSLESGIEVRPGYLYTVVARWIDGPYSQWWNAAHERASRQQTIWIDGHDATPTPPGHQLTRINMPGWFIPSRRLNPHFDKLFPKFKAPEGKLVMMYRLNHDTSPAAYFDRGVTHLPRWESGIDPEKQHWTEAPGFFEDRGEEWFGSLSRQEVEAYADRVGKIGVYAYDFEFWHRNYKPAIKERLLWFSKRLKETHPDLYLFDYWGGSAYHNTTFQDKDGYFAPQNSLPDYTAPRSNHYNFIKNKDGDFFGRYFNVTPVDVYPRPPLLTGNGNFTLNNYLVLSAIHASRINRLFDFQKDNKTIWFAWNRFMPLYQDPPFPTSVTTTSPEGTLVFNGLETLPPSQALALSLFALTEGDGFYLWSDSQPWGQGANQYAIDNTQPYQAPALWQAADGKATTALLDFHPELPEAPRYWDYPSDFFALGNWMAGQTGDILKDGHRQDLSFFYNGKWHTPQKEQAVLAARNHLPFVTAVKKGEAFVVLALHSFQAANQTTRLKIRLPDQTETSIELYGNWPSLYKGASR</sequence>
<dbReference type="RefSeq" id="WP_345026949.1">
    <property type="nucleotide sequence ID" value="NZ_BAABEY010000011.1"/>
</dbReference>
<comment type="caution">
    <text evidence="1">The sequence shown here is derived from an EMBL/GenBank/DDBJ whole genome shotgun (WGS) entry which is preliminary data.</text>
</comment>
<dbReference type="EMBL" id="BAABEY010000011">
    <property type="protein sequence ID" value="GAA4434574.1"/>
    <property type="molecule type" value="Genomic_DNA"/>
</dbReference>
<protein>
    <submittedName>
        <fullName evidence="1">Uncharacterized protein</fullName>
    </submittedName>
</protein>
<dbReference type="Proteomes" id="UP001501508">
    <property type="component" value="Unassembled WGS sequence"/>
</dbReference>
<reference evidence="2" key="1">
    <citation type="journal article" date="2019" name="Int. J. Syst. Evol. Microbiol.">
        <title>The Global Catalogue of Microorganisms (GCM) 10K type strain sequencing project: providing services to taxonomists for standard genome sequencing and annotation.</title>
        <authorList>
            <consortium name="The Broad Institute Genomics Platform"/>
            <consortium name="The Broad Institute Genome Sequencing Center for Infectious Disease"/>
            <person name="Wu L."/>
            <person name="Ma J."/>
        </authorList>
    </citation>
    <scope>NUCLEOTIDE SEQUENCE [LARGE SCALE GENOMIC DNA]</scope>
    <source>
        <strain evidence="2">JCM 31920</strain>
    </source>
</reference>
<evidence type="ECO:0000313" key="2">
    <source>
        <dbReference type="Proteomes" id="UP001501508"/>
    </source>
</evidence>
<proteinExistence type="predicted"/>
<organism evidence="1 2">
    <name type="scientific">Ravibacter arvi</name>
    <dbReference type="NCBI Taxonomy" id="2051041"/>
    <lineage>
        <taxon>Bacteria</taxon>
        <taxon>Pseudomonadati</taxon>
        <taxon>Bacteroidota</taxon>
        <taxon>Cytophagia</taxon>
        <taxon>Cytophagales</taxon>
        <taxon>Spirosomataceae</taxon>
        <taxon>Ravibacter</taxon>
    </lineage>
</organism>
<accession>A0ABP8LU83</accession>
<name>A0ABP8LU83_9BACT</name>